<dbReference type="PANTHER" id="PTHR43357">
    <property type="entry name" value="INNER MEMBRANE ABC TRANSPORTER PERMEASE PROTEIN YDCV"/>
    <property type="match status" value="1"/>
</dbReference>
<organism evidence="10 11">
    <name type="scientific">Candidatus Promineifilum breve</name>
    <dbReference type="NCBI Taxonomy" id="1806508"/>
    <lineage>
        <taxon>Bacteria</taxon>
        <taxon>Bacillati</taxon>
        <taxon>Chloroflexota</taxon>
        <taxon>Ardenticatenia</taxon>
        <taxon>Candidatus Promineifilales</taxon>
        <taxon>Candidatus Promineifilaceae</taxon>
        <taxon>Candidatus Promineifilum</taxon>
    </lineage>
</organism>
<dbReference type="PROSITE" id="PS50928">
    <property type="entry name" value="ABC_TM1"/>
    <property type="match status" value="2"/>
</dbReference>
<feature type="transmembrane region" description="Helical" evidence="8">
    <location>
        <begin position="500"/>
        <end position="522"/>
    </location>
</feature>
<feature type="transmembrane region" description="Helical" evidence="8">
    <location>
        <begin position="307"/>
        <end position="329"/>
    </location>
</feature>
<evidence type="ECO:0000256" key="4">
    <source>
        <dbReference type="ARBA" id="ARBA00022519"/>
    </source>
</evidence>
<dbReference type="GO" id="GO:0055085">
    <property type="term" value="P:transmembrane transport"/>
    <property type="evidence" value="ECO:0007669"/>
    <property type="project" value="InterPro"/>
</dbReference>
<feature type="transmembrane region" description="Helical" evidence="8">
    <location>
        <begin position="443"/>
        <end position="463"/>
    </location>
</feature>
<feature type="transmembrane region" description="Helical" evidence="8">
    <location>
        <begin position="254"/>
        <end position="277"/>
    </location>
</feature>
<keyword evidence="7 8" id="KW-0472">Membrane</keyword>
<keyword evidence="2 8" id="KW-0813">Transport</keyword>
<feature type="domain" description="ABC transmembrane type-1" evidence="9">
    <location>
        <begin position="70"/>
        <end position="277"/>
    </location>
</feature>
<keyword evidence="4" id="KW-0997">Cell inner membrane</keyword>
<dbReference type="KEGG" id="pbf:CFX0092_A3424"/>
<feature type="transmembrane region" description="Helical" evidence="8">
    <location>
        <begin position="542"/>
        <end position="566"/>
    </location>
</feature>
<feature type="transmembrane region" description="Helical" evidence="8">
    <location>
        <begin position="108"/>
        <end position="135"/>
    </location>
</feature>
<feature type="transmembrane region" description="Helical" evidence="8">
    <location>
        <begin position="16"/>
        <end position="36"/>
    </location>
</feature>
<evidence type="ECO:0000256" key="1">
    <source>
        <dbReference type="ARBA" id="ARBA00004429"/>
    </source>
</evidence>
<sequence length="577" mass="62298">MTTASGDRQKRRWGRWVIPLGLMLLPVGFFILFYFYPLGAILRLGLLAEGRLNTAALTELFSSSYLLRVLWFTTWQAVVSTALTLLLAFPGAYVMARYRFRGKSLVRAVATLPFVLPTVVVAAAFLALIGPSGVINSWLRDVLALESAPLKLDQTVWIILLAHVFYNYSIALRILSAYWQNLPPSLSQAAQMLGASPPRAFVAVTLPLLRPAITAAATLIFIFCFTSFGVIVILGGPRFATLEVEIYRQALNLFNLPLAAALSLWQILFTLILMAVYTRTQARIARPIKTAARAAVERPPRSPREKALVAANVVAIVGLIGAPLLALAARSLRGENGLTLTYYGALFTNRDDSLFFVPPGAAILNSVAIALAAMTLSVGLALIAAQAVAGWERSATTGRGGRAALARLLDVALMLPLATSAVTLGLGYLIALGRPPLNLRTSILILPIAHAVVAIPFVLRSILPGFRAILPSLREAAAMLGANGRQVWREVDWPLVRRPVLVGALFAFTISLGEFGATVFLARPETPTLPVAIYRFLGRPGALNYGQALAMSTLLMLVCAVAFVAIEHFRFGDEGEF</sequence>
<dbReference type="Gene3D" id="1.10.3720.10">
    <property type="entry name" value="MetI-like"/>
    <property type="match status" value="2"/>
</dbReference>
<feature type="transmembrane region" description="Helical" evidence="8">
    <location>
        <begin position="408"/>
        <end position="431"/>
    </location>
</feature>
<dbReference type="InterPro" id="IPR000515">
    <property type="entry name" value="MetI-like"/>
</dbReference>
<dbReference type="PANTHER" id="PTHR43357:SF4">
    <property type="entry name" value="INNER MEMBRANE ABC TRANSPORTER PERMEASE PROTEIN YDCV"/>
    <property type="match status" value="1"/>
</dbReference>
<feature type="transmembrane region" description="Helical" evidence="8">
    <location>
        <begin position="212"/>
        <end position="234"/>
    </location>
</feature>
<keyword evidence="6 8" id="KW-1133">Transmembrane helix</keyword>
<evidence type="ECO:0000256" key="3">
    <source>
        <dbReference type="ARBA" id="ARBA00022475"/>
    </source>
</evidence>
<feature type="transmembrane region" description="Helical" evidence="8">
    <location>
        <begin position="362"/>
        <end position="388"/>
    </location>
</feature>
<dbReference type="Proteomes" id="UP000215027">
    <property type="component" value="Chromosome I"/>
</dbReference>
<evidence type="ECO:0000256" key="6">
    <source>
        <dbReference type="ARBA" id="ARBA00022989"/>
    </source>
</evidence>
<feature type="domain" description="ABC transmembrane type-1" evidence="9">
    <location>
        <begin position="363"/>
        <end position="566"/>
    </location>
</feature>
<evidence type="ECO:0000256" key="7">
    <source>
        <dbReference type="ARBA" id="ARBA00023136"/>
    </source>
</evidence>
<evidence type="ECO:0000256" key="8">
    <source>
        <dbReference type="RuleBase" id="RU363032"/>
    </source>
</evidence>
<comment type="subcellular location">
    <subcellularLocation>
        <location evidence="1">Cell inner membrane</location>
        <topology evidence="1">Multi-pass membrane protein</topology>
    </subcellularLocation>
    <subcellularLocation>
        <location evidence="8">Cell membrane</location>
        <topology evidence="8">Multi-pass membrane protein</topology>
    </subcellularLocation>
</comment>
<accession>A0A160T622</accession>
<evidence type="ECO:0000313" key="10">
    <source>
        <dbReference type="EMBL" id="CUS05302.2"/>
    </source>
</evidence>
<feature type="transmembrane region" description="Helical" evidence="8">
    <location>
        <begin position="155"/>
        <end position="175"/>
    </location>
</feature>
<dbReference type="Pfam" id="PF00528">
    <property type="entry name" value="BPD_transp_1"/>
    <property type="match status" value="1"/>
</dbReference>
<evidence type="ECO:0000256" key="5">
    <source>
        <dbReference type="ARBA" id="ARBA00022692"/>
    </source>
</evidence>
<feature type="transmembrane region" description="Helical" evidence="8">
    <location>
        <begin position="69"/>
        <end position="96"/>
    </location>
</feature>
<dbReference type="EMBL" id="LN890655">
    <property type="protein sequence ID" value="CUS05302.2"/>
    <property type="molecule type" value="Genomic_DNA"/>
</dbReference>
<evidence type="ECO:0000313" key="11">
    <source>
        <dbReference type="Proteomes" id="UP000215027"/>
    </source>
</evidence>
<proteinExistence type="inferred from homology"/>
<name>A0A160T622_9CHLR</name>
<evidence type="ECO:0000256" key="2">
    <source>
        <dbReference type="ARBA" id="ARBA00022448"/>
    </source>
</evidence>
<dbReference type="CDD" id="cd06261">
    <property type="entry name" value="TM_PBP2"/>
    <property type="match status" value="2"/>
</dbReference>
<dbReference type="GO" id="GO:0005886">
    <property type="term" value="C:plasma membrane"/>
    <property type="evidence" value="ECO:0007669"/>
    <property type="project" value="UniProtKB-SubCell"/>
</dbReference>
<dbReference type="SUPFAM" id="SSF161098">
    <property type="entry name" value="MetI-like"/>
    <property type="match status" value="2"/>
</dbReference>
<protein>
    <submittedName>
        <fullName evidence="10">ABC transporter permease protein</fullName>
    </submittedName>
</protein>
<evidence type="ECO:0000259" key="9">
    <source>
        <dbReference type="PROSITE" id="PS50928"/>
    </source>
</evidence>
<keyword evidence="11" id="KW-1185">Reference proteome</keyword>
<keyword evidence="5 8" id="KW-0812">Transmembrane</keyword>
<gene>
    <name evidence="10" type="ORF">CFX0092_A3424</name>
</gene>
<reference evidence="10" key="1">
    <citation type="submission" date="2016-01" db="EMBL/GenBank/DDBJ databases">
        <authorList>
            <person name="Mcilroy J.S."/>
            <person name="Karst M S."/>
            <person name="Albertsen M."/>
        </authorList>
    </citation>
    <scope>NUCLEOTIDE SEQUENCE</scope>
    <source>
        <strain evidence="10">Cfx-K</strain>
    </source>
</reference>
<comment type="similarity">
    <text evidence="8">Belongs to the binding-protein-dependent transport system permease family.</text>
</comment>
<dbReference type="InterPro" id="IPR035906">
    <property type="entry name" value="MetI-like_sf"/>
</dbReference>
<keyword evidence="3" id="KW-1003">Cell membrane</keyword>
<dbReference type="AlphaFoldDB" id="A0A160T622"/>